<feature type="transmembrane region" description="Helical" evidence="4">
    <location>
        <begin position="338"/>
        <end position="360"/>
    </location>
</feature>
<dbReference type="PANTHER" id="PTHR40448:SF1">
    <property type="entry name" value="TWO-COMPONENT SENSOR HISTIDINE KINASE"/>
    <property type="match status" value="1"/>
</dbReference>
<sequence>MMRRNRWLLLAIVIVMLLLINNTVYYYTTKRSLEESLSHEMSSVAKQIEISVEQSRLGAEKYQELIGSGLRTAAIAAQYALDPDIEKVSNEQLVELSERLGVLHITLLKRTENDIVLYRSSDPKQLNVKTSTWKPWYQAFNELFDKQNVTIEWGQSLKNFWTGPYEVATTDTSKVRKWGYYFDGSTNYITDPYVSYEMQEQYESITGVNKLIDQTLQENVSILEITAFNPRTFPLGELTTKTESGEELKHITQQPIIFGAYQYQEQADAGYIAEVFETNKSMTINTTINGRHVLKKFVPVEISKVASILDETGQPLSRYVLSIVSDYRSIQETLDGQFFNVGLIIAIVSLLSGAIVWIALRVFRTSRDRVVREAQETYLEEMNQLYDSIRAQRHDFINHVQTMHSMATLNKIQDLKMYAVDLSGEVHELNELITIDNPAIAALVRSKQSQAAGQKTRLACSFEGMGTLELGVKSLDLTRMLGNLIDNALDEVSRYPDDKRLIELSGSAGSQLEFIVSNYTERAHVLKETSWFEEGYTTKGGEHQGLGLSIVRKIVEQYKGQLQVKLDQSQKITIVIHIPNKK</sequence>
<dbReference type="SUPFAM" id="SSF55874">
    <property type="entry name" value="ATPase domain of HSP90 chaperone/DNA topoisomerase II/histidine kinase"/>
    <property type="match status" value="1"/>
</dbReference>
<dbReference type="InterPro" id="IPR039506">
    <property type="entry name" value="SPOB_a"/>
</dbReference>
<dbReference type="Pfam" id="PF14689">
    <property type="entry name" value="SPOB_a"/>
    <property type="match status" value="1"/>
</dbReference>
<evidence type="ECO:0000256" key="4">
    <source>
        <dbReference type="SAM" id="Phobius"/>
    </source>
</evidence>
<evidence type="ECO:0000256" key="2">
    <source>
        <dbReference type="ARBA" id="ARBA00022679"/>
    </source>
</evidence>
<evidence type="ECO:0000256" key="1">
    <source>
        <dbReference type="ARBA" id="ARBA00022553"/>
    </source>
</evidence>
<keyword evidence="4" id="KW-0472">Membrane</keyword>
<feature type="transmembrane region" description="Helical" evidence="4">
    <location>
        <begin position="7"/>
        <end position="27"/>
    </location>
</feature>
<name>A0A934J2Y4_9BACL</name>
<keyword evidence="1" id="KW-0597">Phosphoprotein</keyword>
<dbReference type="InterPro" id="IPR036890">
    <property type="entry name" value="HATPase_C_sf"/>
</dbReference>
<accession>A0A934J2Y4</accession>
<keyword evidence="3" id="KW-0418">Kinase</keyword>
<dbReference type="RefSeq" id="WP_199021391.1">
    <property type="nucleotide sequence ID" value="NZ_JAELUP010000107.1"/>
</dbReference>
<evidence type="ECO:0000256" key="3">
    <source>
        <dbReference type="ARBA" id="ARBA00022777"/>
    </source>
</evidence>
<evidence type="ECO:0000313" key="6">
    <source>
        <dbReference type="EMBL" id="MBJ6363796.1"/>
    </source>
</evidence>
<comment type="caution">
    <text evidence="6">The sequence shown here is derived from an EMBL/GenBank/DDBJ whole genome shotgun (WGS) entry which is preliminary data.</text>
</comment>
<dbReference type="Proteomes" id="UP000640274">
    <property type="component" value="Unassembled WGS sequence"/>
</dbReference>
<dbReference type="Gene3D" id="3.30.565.10">
    <property type="entry name" value="Histidine kinase-like ATPase, C-terminal domain"/>
    <property type="match status" value="1"/>
</dbReference>
<dbReference type="InterPro" id="IPR003594">
    <property type="entry name" value="HATPase_dom"/>
</dbReference>
<keyword evidence="2" id="KW-0808">Transferase</keyword>
<dbReference type="SMART" id="SM00387">
    <property type="entry name" value="HATPase_c"/>
    <property type="match status" value="1"/>
</dbReference>
<feature type="domain" description="Histidine kinase/HSP90-like ATPase" evidence="5">
    <location>
        <begin position="472"/>
        <end position="582"/>
    </location>
</feature>
<dbReference type="GO" id="GO:0000155">
    <property type="term" value="F:phosphorelay sensor kinase activity"/>
    <property type="evidence" value="ECO:0007669"/>
    <property type="project" value="InterPro"/>
</dbReference>
<organism evidence="6 7">
    <name type="scientific">Paenibacillus roseus</name>
    <dbReference type="NCBI Taxonomy" id="2798579"/>
    <lineage>
        <taxon>Bacteria</taxon>
        <taxon>Bacillati</taxon>
        <taxon>Bacillota</taxon>
        <taxon>Bacilli</taxon>
        <taxon>Bacillales</taxon>
        <taxon>Paenibacillaceae</taxon>
        <taxon>Paenibacillus</taxon>
    </lineage>
</organism>
<evidence type="ECO:0000313" key="7">
    <source>
        <dbReference type="Proteomes" id="UP000640274"/>
    </source>
</evidence>
<keyword evidence="7" id="KW-1185">Reference proteome</keyword>
<dbReference type="Gene3D" id="1.10.287.130">
    <property type="match status" value="1"/>
</dbReference>
<reference evidence="6" key="1">
    <citation type="submission" date="2020-12" db="EMBL/GenBank/DDBJ databases">
        <authorList>
            <person name="Huq M.A."/>
        </authorList>
    </citation>
    <scope>NUCLEOTIDE SEQUENCE</scope>
    <source>
        <strain evidence="6">MAHUQ-46</strain>
    </source>
</reference>
<dbReference type="Pfam" id="PF14501">
    <property type="entry name" value="HATPase_c_5"/>
    <property type="match status" value="1"/>
</dbReference>
<evidence type="ECO:0000259" key="5">
    <source>
        <dbReference type="SMART" id="SM00387"/>
    </source>
</evidence>
<dbReference type="SUPFAM" id="SSF55890">
    <property type="entry name" value="Sporulation response regulatory protein Spo0B"/>
    <property type="match status" value="1"/>
</dbReference>
<keyword evidence="4" id="KW-1133">Transmembrane helix</keyword>
<dbReference type="EMBL" id="JAELUP010000107">
    <property type="protein sequence ID" value="MBJ6363796.1"/>
    <property type="molecule type" value="Genomic_DNA"/>
</dbReference>
<protein>
    <submittedName>
        <fullName evidence="6">GHKL domain-containing protein</fullName>
    </submittedName>
</protein>
<keyword evidence="4" id="KW-0812">Transmembrane</keyword>
<gene>
    <name evidence="6" type="ORF">JFN88_21520</name>
</gene>
<dbReference type="PANTHER" id="PTHR40448">
    <property type="entry name" value="TWO-COMPONENT SENSOR HISTIDINE KINASE"/>
    <property type="match status" value="1"/>
</dbReference>
<proteinExistence type="predicted"/>
<dbReference type="GO" id="GO:0042802">
    <property type="term" value="F:identical protein binding"/>
    <property type="evidence" value="ECO:0007669"/>
    <property type="project" value="TreeGrafter"/>
</dbReference>
<dbReference type="InterPro" id="IPR016120">
    <property type="entry name" value="Sig_transdc_His_kin_SpoOB"/>
</dbReference>
<dbReference type="AlphaFoldDB" id="A0A934J2Y4"/>
<dbReference type="InterPro" id="IPR032834">
    <property type="entry name" value="NatK-like_C"/>
</dbReference>